<accession>A0ACB9FNC0</accession>
<comment type="caution">
    <text evidence="1">The sequence shown here is derived from an EMBL/GenBank/DDBJ whole genome shotgun (WGS) entry which is preliminary data.</text>
</comment>
<protein>
    <submittedName>
        <fullName evidence="1">Uncharacterized protein</fullName>
    </submittedName>
</protein>
<keyword evidence="2" id="KW-1185">Reference proteome</keyword>
<organism evidence="1 2">
    <name type="scientific">Arctium lappa</name>
    <name type="common">Greater burdock</name>
    <name type="synonym">Lappa major</name>
    <dbReference type="NCBI Taxonomy" id="4217"/>
    <lineage>
        <taxon>Eukaryota</taxon>
        <taxon>Viridiplantae</taxon>
        <taxon>Streptophyta</taxon>
        <taxon>Embryophyta</taxon>
        <taxon>Tracheophyta</taxon>
        <taxon>Spermatophyta</taxon>
        <taxon>Magnoliopsida</taxon>
        <taxon>eudicotyledons</taxon>
        <taxon>Gunneridae</taxon>
        <taxon>Pentapetalae</taxon>
        <taxon>asterids</taxon>
        <taxon>campanulids</taxon>
        <taxon>Asterales</taxon>
        <taxon>Asteraceae</taxon>
        <taxon>Carduoideae</taxon>
        <taxon>Cardueae</taxon>
        <taxon>Arctiinae</taxon>
        <taxon>Arctium</taxon>
    </lineage>
</organism>
<sequence>MNSTPFPLQSLFNPSPKSPISSFPPPPLLKFNKTHFKISPISIRNPTKAAASAAAAATASGGCIPAAEEETLYDLLGISETGTVSEIKKAYKQMALKYHPDVSPPERAEEYTVRFIRVREAYETLSDPEARSVYDRCMVKGLRVSLSGKKGTRFDPGSDGKRRWKETWEGQISELVRRSRVKPEKVDPDWGMSWAARIRKQRSKSGVNRSDQNQ</sequence>
<name>A0ACB9FNC0_ARCLA</name>
<proteinExistence type="predicted"/>
<dbReference type="Proteomes" id="UP001055879">
    <property type="component" value="Linkage Group LG01"/>
</dbReference>
<evidence type="ECO:0000313" key="2">
    <source>
        <dbReference type="Proteomes" id="UP001055879"/>
    </source>
</evidence>
<dbReference type="EMBL" id="CM042047">
    <property type="protein sequence ID" value="KAI3772854.1"/>
    <property type="molecule type" value="Genomic_DNA"/>
</dbReference>
<reference evidence="2" key="1">
    <citation type="journal article" date="2022" name="Mol. Ecol. Resour.">
        <title>The genomes of chicory, endive, great burdock and yacon provide insights into Asteraceae palaeo-polyploidization history and plant inulin production.</title>
        <authorList>
            <person name="Fan W."/>
            <person name="Wang S."/>
            <person name="Wang H."/>
            <person name="Wang A."/>
            <person name="Jiang F."/>
            <person name="Liu H."/>
            <person name="Zhao H."/>
            <person name="Xu D."/>
            <person name="Zhang Y."/>
        </authorList>
    </citation>
    <scope>NUCLEOTIDE SEQUENCE [LARGE SCALE GENOMIC DNA]</scope>
    <source>
        <strain evidence="2">cv. Niubang</strain>
    </source>
</reference>
<reference evidence="1 2" key="2">
    <citation type="journal article" date="2022" name="Mol. Ecol. Resour.">
        <title>The genomes of chicory, endive, great burdock and yacon provide insights into Asteraceae paleo-polyploidization history and plant inulin production.</title>
        <authorList>
            <person name="Fan W."/>
            <person name="Wang S."/>
            <person name="Wang H."/>
            <person name="Wang A."/>
            <person name="Jiang F."/>
            <person name="Liu H."/>
            <person name="Zhao H."/>
            <person name="Xu D."/>
            <person name="Zhang Y."/>
        </authorList>
    </citation>
    <scope>NUCLEOTIDE SEQUENCE [LARGE SCALE GENOMIC DNA]</scope>
    <source>
        <strain evidence="2">cv. Niubang</strain>
    </source>
</reference>
<gene>
    <name evidence="1" type="ORF">L6452_04048</name>
</gene>
<evidence type="ECO:0000313" key="1">
    <source>
        <dbReference type="EMBL" id="KAI3772854.1"/>
    </source>
</evidence>